<dbReference type="Pfam" id="PF21032">
    <property type="entry name" value="PROPPIN"/>
    <property type="match status" value="1"/>
</dbReference>
<dbReference type="SUPFAM" id="SSF50978">
    <property type="entry name" value="WD40 repeat-like"/>
    <property type="match status" value="1"/>
</dbReference>
<dbReference type="PANTHER" id="PTHR11227">
    <property type="entry name" value="WD-REPEAT PROTEIN INTERACTING WITH PHOSPHOINOSIDES WIPI -RELATED"/>
    <property type="match status" value="1"/>
</dbReference>
<dbReference type="Gene3D" id="2.130.10.10">
    <property type="entry name" value="YVTN repeat-like/Quinoprotein amine dehydrogenase"/>
    <property type="match status" value="1"/>
</dbReference>
<accession>A0A481YXL5</accession>
<evidence type="ECO:0000256" key="1">
    <source>
        <dbReference type="ARBA" id="ARBA00022574"/>
    </source>
</evidence>
<dbReference type="SMART" id="SM00320">
    <property type="entry name" value="WD40"/>
    <property type="match status" value="2"/>
</dbReference>
<dbReference type="InterPro" id="IPR036322">
    <property type="entry name" value="WD40_repeat_dom_sf"/>
</dbReference>
<sequence length="337" mass="37459">MNKMLHVSFNQDSTCFACGKENGFVVYDCDPPRERFSRLSQDQSEPSGVGIIEMLFRSNIFAIVGGGQNPKYSRNTLMIWDDFQSKCIAELEFKAPVTGVKLRREIILVTIVDKAYLYKFVDLELIKSYDTHPNPGGIAAMTVGANTVIALPGNVLGTVIVHNHHLDSQHTITAHSNALSALALNSNGQQLATASERGTLIRIWDTITRDKLREFRRGLEVVSITSLTFDLDTSRLAVCSDKGTAHVFSLLQDTEKENRKSNLLYISGYLPAYFSSEWSLVSFQIPPNSICTFSNNSVDTVYVITADGKFLKYVYNIETSSAKCMEIIVIDTLSNSN</sequence>
<gene>
    <name evidence="4" type="ORF">LCMAC202_02890</name>
</gene>
<evidence type="ECO:0000256" key="2">
    <source>
        <dbReference type="ARBA" id="ARBA00022737"/>
    </source>
</evidence>
<dbReference type="InterPro" id="IPR001680">
    <property type="entry name" value="WD40_rpt"/>
</dbReference>
<keyword evidence="1" id="KW-0853">WD repeat</keyword>
<protein>
    <submittedName>
        <fullName evidence="4">Beta-propeller fold protein</fullName>
    </submittedName>
</protein>
<dbReference type="InterPro" id="IPR015943">
    <property type="entry name" value="WD40/YVTN_repeat-like_dom_sf"/>
</dbReference>
<proteinExistence type="inferred from homology"/>
<reference evidence="4" key="1">
    <citation type="journal article" date="2019" name="MBio">
        <title>Virus Genomes from Deep Sea Sediments Expand the Ocean Megavirome and Support Independent Origins of Viral Gigantism.</title>
        <authorList>
            <person name="Backstrom D."/>
            <person name="Yutin N."/>
            <person name="Jorgensen S.L."/>
            <person name="Dharamshi J."/>
            <person name="Homa F."/>
            <person name="Zaremba-Niedwiedzka K."/>
            <person name="Spang A."/>
            <person name="Wolf Y.I."/>
            <person name="Koonin E.V."/>
            <person name="Ettema T.J."/>
        </authorList>
    </citation>
    <scope>NUCLEOTIDE SEQUENCE</scope>
</reference>
<keyword evidence="2" id="KW-0677">Repeat</keyword>
<dbReference type="EMBL" id="MK500371">
    <property type="protein sequence ID" value="QBK87928.1"/>
    <property type="molecule type" value="Genomic_DNA"/>
</dbReference>
<comment type="similarity">
    <text evidence="3">Belongs to the WD repeat PROPPIN family.</text>
</comment>
<evidence type="ECO:0000256" key="3">
    <source>
        <dbReference type="ARBA" id="ARBA00025740"/>
    </source>
</evidence>
<evidence type="ECO:0000313" key="4">
    <source>
        <dbReference type="EMBL" id="QBK87928.1"/>
    </source>
</evidence>
<name>A0A481YXL5_9VIRU</name>
<dbReference type="InterPro" id="IPR048720">
    <property type="entry name" value="PROPPIN"/>
</dbReference>
<organism evidence="4">
    <name type="scientific">Marseillevirus LCMAC202</name>
    <dbReference type="NCBI Taxonomy" id="2506606"/>
    <lineage>
        <taxon>Viruses</taxon>
        <taxon>Varidnaviria</taxon>
        <taxon>Bamfordvirae</taxon>
        <taxon>Nucleocytoviricota</taxon>
        <taxon>Megaviricetes</taxon>
        <taxon>Pimascovirales</taxon>
        <taxon>Pimascovirales incertae sedis</taxon>
        <taxon>Marseilleviridae</taxon>
    </lineage>
</organism>